<evidence type="ECO:0000256" key="6">
    <source>
        <dbReference type="ARBA" id="ARBA00023136"/>
    </source>
</evidence>
<dbReference type="EMBL" id="FNHQ01000033">
    <property type="protein sequence ID" value="SDN25625.1"/>
    <property type="molecule type" value="Genomic_DNA"/>
</dbReference>
<evidence type="ECO:0000313" key="9">
    <source>
        <dbReference type="EMBL" id="SDN25625.1"/>
    </source>
</evidence>
<evidence type="ECO:0000313" key="10">
    <source>
        <dbReference type="Proteomes" id="UP000199309"/>
    </source>
</evidence>
<dbReference type="Proteomes" id="UP000199309">
    <property type="component" value="Unassembled WGS sequence"/>
</dbReference>
<dbReference type="STRING" id="349095.SAMN05660299_02413"/>
<comment type="subcellular location">
    <subcellularLocation>
        <location evidence="1">Cell membrane</location>
        <topology evidence="1">Multi-pass membrane protein</topology>
    </subcellularLocation>
</comment>
<evidence type="ECO:0000256" key="5">
    <source>
        <dbReference type="ARBA" id="ARBA00022989"/>
    </source>
</evidence>
<sequence length="189" mass="21272">MELFADIDQNLLFWIQNNMVTSTLDPYMLLLSHVGNIGLIWIVWAIFLLCIKEYRVTGIAILLGLLISLTLGNGILKPSLARLRPYIIYSWIPSDIVVSLPTDYSFPSGHAFGSFSAATIIFCRNKYWGIFALILALGIGFSRVYLFLHYPSDMLGGMLLGILCGIFTYKTVHHLSISPPWHKNKFNGN</sequence>
<keyword evidence="4" id="KW-0378">Hydrolase</keyword>
<dbReference type="GO" id="GO:0005886">
    <property type="term" value="C:plasma membrane"/>
    <property type="evidence" value="ECO:0007669"/>
    <property type="project" value="UniProtKB-SubCell"/>
</dbReference>
<dbReference type="Gene3D" id="1.20.144.10">
    <property type="entry name" value="Phosphatidic acid phosphatase type 2/haloperoxidase"/>
    <property type="match status" value="1"/>
</dbReference>
<feature type="transmembrane region" description="Helical" evidence="7">
    <location>
        <begin position="56"/>
        <end position="76"/>
    </location>
</feature>
<evidence type="ECO:0000256" key="4">
    <source>
        <dbReference type="ARBA" id="ARBA00022801"/>
    </source>
</evidence>
<keyword evidence="3 7" id="KW-0812">Transmembrane</keyword>
<name>A0A1G9ZWY7_9FIRM</name>
<reference evidence="9 10" key="1">
    <citation type="submission" date="2016-10" db="EMBL/GenBank/DDBJ databases">
        <authorList>
            <person name="de Groot N.N."/>
        </authorList>
    </citation>
    <scope>NUCLEOTIDE SEQUENCE [LARGE SCALE GENOMIC DNA]</scope>
    <source>
        <strain evidence="9 10">DSM 16981</strain>
    </source>
</reference>
<evidence type="ECO:0000256" key="1">
    <source>
        <dbReference type="ARBA" id="ARBA00004651"/>
    </source>
</evidence>
<feature type="transmembrane region" description="Helical" evidence="7">
    <location>
        <begin position="27"/>
        <end position="49"/>
    </location>
</feature>
<feature type="transmembrane region" description="Helical" evidence="7">
    <location>
        <begin position="154"/>
        <end position="172"/>
    </location>
</feature>
<dbReference type="PANTHER" id="PTHR14969:SF62">
    <property type="entry name" value="DECAPRENYLPHOSPHORYL-5-PHOSPHORIBOSE PHOSPHATASE RV3807C-RELATED"/>
    <property type="match status" value="1"/>
</dbReference>
<keyword evidence="10" id="KW-1185">Reference proteome</keyword>
<dbReference type="OrthoDB" id="9789113at2"/>
<dbReference type="InterPro" id="IPR036938">
    <property type="entry name" value="PAP2/HPO_sf"/>
</dbReference>
<evidence type="ECO:0000259" key="8">
    <source>
        <dbReference type="SMART" id="SM00014"/>
    </source>
</evidence>
<evidence type="ECO:0000256" key="2">
    <source>
        <dbReference type="ARBA" id="ARBA00022475"/>
    </source>
</evidence>
<keyword evidence="6 7" id="KW-0472">Membrane</keyword>
<evidence type="ECO:0000256" key="3">
    <source>
        <dbReference type="ARBA" id="ARBA00022692"/>
    </source>
</evidence>
<protein>
    <submittedName>
        <fullName evidence="9">Undecaprenyl-diphosphatase</fullName>
    </submittedName>
</protein>
<dbReference type="Pfam" id="PF01569">
    <property type="entry name" value="PAP2"/>
    <property type="match status" value="1"/>
</dbReference>
<keyword evidence="2" id="KW-1003">Cell membrane</keyword>
<dbReference type="SUPFAM" id="SSF48317">
    <property type="entry name" value="Acid phosphatase/Vanadium-dependent haloperoxidase"/>
    <property type="match status" value="1"/>
</dbReference>
<feature type="transmembrane region" description="Helical" evidence="7">
    <location>
        <begin position="130"/>
        <end position="148"/>
    </location>
</feature>
<evidence type="ECO:0000256" key="7">
    <source>
        <dbReference type="SAM" id="Phobius"/>
    </source>
</evidence>
<keyword evidence="5 7" id="KW-1133">Transmembrane helix</keyword>
<dbReference type="GO" id="GO:0016787">
    <property type="term" value="F:hydrolase activity"/>
    <property type="evidence" value="ECO:0007669"/>
    <property type="project" value="UniProtKB-KW"/>
</dbReference>
<feature type="domain" description="Phosphatidic acid phosphatase type 2/haloperoxidase" evidence="8">
    <location>
        <begin position="57"/>
        <end position="169"/>
    </location>
</feature>
<proteinExistence type="predicted"/>
<dbReference type="RefSeq" id="WP_091652304.1">
    <property type="nucleotide sequence ID" value="NZ_FNHQ01000033.1"/>
</dbReference>
<organism evidence="9 10">
    <name type="scientific">Megasphaera paucivorans</name>
    <dbReference type="NCBI Taxonomy" id="349095"/>
    <lineage>
        <taxon>Bacteria</taxon>
        <taxon>Bacillati</taxon>
        <taxon>Bacillota</taxon>
        <taxon>Negativicutes</taxon>
        <taxon>Veillonellales</taxon>
        <taxon>Veillonellaceae</taxon>
        <taxon>Megasphaera</taxon>
    </lineage>
</organism>
<dbReference type="AlphaFoldDB" id="A0A1G9ZWY7"/>
<dbReference type="InterPro" id="IPR000326">
    <property type="entry name" value="PAP2/HPO"/>
</dbReference>
<dbReference type="PANTHER" id="PTHR14969">
    <property type="entry name" value="SPHINGOSINE-1-PHOSPHATE PHOSPHOHYDROLASE"/>
    <property type="match status" value="1"/>
</dbReference>
<accession>A0A1G9ZWY7</accession>
<gene>
    <name evidence="9" type="ORF">SAMN05660299_02413</name>
</gene>
<dbReference type="SMART" id="SM00014">
    <property type="entry name" value="acidPPc"/>
    <property type="match status" value="1"/>
</dbReference>